<proteinExistence type="predicted"/>
<dbReference type="GO" id="GO:0004020">
    <property type="term" value="F:adenylylsulfate kinase activity"/>
    <property type="evidence" value="ECO:0007669"/>
    <property type="project" value="UniProtKB-EC"/>
</dbReference>
<gene>
    <name evidence="3" type="ORF">PN451_08230</name>
</gene>
<dbReference type="Proteomes" id="UP001211249">
    <property type="component" value="Unassembled WGS sequence"/>
</dbReference>
<keyword evidence="4" id="KW-1185">Reference proteome</keyword>
<evidence type="ECO:0000313" key="4">
    <source>
        <dbReference type="Proteomes" id="UP001211249"/>
    </source>
</evidence>
<dbReference type="InterPro" id="IPR027417">
    <property type="entry name" value="P-loop_NTPase"/>
</dbReference>
<accession>A0ABT5AEW7</accession>
<dbReference type="Pfam" id="PF01583">
    <property type="entry name" value="APS_kinase"/>
    <property type="match status" value="1"/>
</dbReference>
<keyword evidence="1 3" id="KW-0808">Transferase</keyword>
<evidence type="ECO:0000256" key="1">
    <source>
        <dbReference type="ARBA" id="ARBA00022679"/>
    </source>
</evidence>
<evidence type="ECO:0000259" key="2">
    <source>
        <dbReference type="Pfam" id="PF01583"/>
    </source>
</evidence>
<sequence length="76" mass="8704">MQHTRYFVSPFDRCLKNGHRNGKAHRGEIAVFTGINAPYEPPNTPDLRVENSELAIEESLEQLLEYVGNKFTISKQ</sequence>
<reference evidence="3 4" key="1">
    <citation type="submission" date="2023-01" db="EMBL/GenBank/DDBJ databases">
        <title>Genomes from the Australian National Cyanobacteria Reference Collection.</title>
        <authorList>
            <person name="Willis A."/>
            <person name="Lee E.M.F."/>
        </authorList>
    </citation>
    <scope>NUCLEOTIDE SEQUENCE [LARGE SCALE GENOMIC DNA]</scope>
    <source>
        <strain evidence="3 4">CS-1226</strain>
    </source>
</reference>
<dbReference type="Gene3D" id="3.40.50.300">
    <property type="entry name" value="P-loop containing nucleotide triphosphate hydrolases"/>
    <property type="match status" value="1"/>
</dbReference>
<dbReference type="InterPro" id="IPR059117">
    <property type="entry name" value="APS_kinase_dom"/>
</dbReference>
<dbReference type="EC" id="2.7.1.25" evidence="3"/>
<protein>
    <submittedName>
        <fullName evidence="3">Adenylyl-sulfate kinase</fullName>
        <ecNumber evidence="3">2.7.1.25</ecNumber>
    </submittedName>
</protein>
<evidence type="ECO:0000313" key="3">
    <source>
        <dbReference type="EMBL" id="MDB9535825.1"/>
    </source>
</evidence>
<dbReference type="EMBL" id="JAQMUC010000043">
    <property type="protein sequence ID" value="MDB9535825.1"/>
    <property type="molecule type" value="Genomic_DNA"/>
</dbReference>
<keyword evidence="3" id="KW-0418">Kinase</keyword>
<comment type="caution">
    <text evidence="3">The sequence shown here is derived from an EMBL/GenBank/DDBJ whole genome shotgun (WGS) entry which is preliminary data.</text>
</comment>
<name>A0ABT5AEW7_9CYAN</name>
<dbReference type="RefSeq" id="WP_271795711.1">
    <property type="nucleotide sequence ID" value="NZ_JAQMUC010000043.1"/>
</dbReference>
<organism evidence="3 4">
    <name type="scientific">Dolichospermum planctonicum CS-1226</name>
    <dbReference type="NCBI Taxonomy" id="3021751"/>
    <lineage>
        <taxon>Bacteria</taxon>
        <taxon>Bacillati</taxon>
        <taxon>Cyanobacteriota</taxon>
        <taxon>Cyanophyceae</taxon>
        <taxon>Nostocales</taxon>
        <taxon>Aphanizomenonaceae</taxon>
        <taxon>Dolichospermum</taxon>
        <taxon>Dolichospermum planctonicum</taxon>
    </lineage>
</organism>
<feature type="domain" description="APS kinase" evidence="2">
    <location>
        <begin position="22"/>
        <end position="50"/>
    </location>
</feature>